<dbReference type="STRING" id="708126.BW727_101904"/>
<proteinExistence type="inferred from homology"/>
<dbReference type="SUPFAM" id="SSF53659">
    <property type="entry name" value="Isocitrate/Isopropylmalate dehydrogenase-like"/>
    <property type="match status" value="1"/>
</dbReference>
<dbReference type="PIRSF" id="PIRSF000428">
    <property type="entry name" value="P_Ac_trans"/>
    <property type="match status" value="1"/>
</dbReference>
<evidence type="ECO:0000313" key="6">
    <source>
        <dbReference type="Proteomes" id="UP000188993"/>
    </source>
</evidence>
<evidence type="ECO:0000313" key="5">
    <source>
        <dbReference type="EMBL" id="AQS54228.1"/>
    </source>
</evidence>
<comment type="similarity">
    <text evidence="1">Belongs to the phosphate acetyltransferase and butyryltransferase family.</text>
</comment>
<keyword evidence="3 5" id="KW-0012">Acyltransferase</keyword>
<dbReference type="EC" id="2.3.1.8" evidence="5"/>
<dbReference type="Proteomes" id="UP000188993">
    <property type="component" value="Chromosome"/>
</dbReference>
<dbReference type="Gene3D" id="3.40.718.10">
    <property type="entry name" value="Isopropylmalate Dehydrogenase"/>
    <property type="match status" value="1"/>
</dbReference>
<accession>A0A1S6IRQ7</accession>
<dbReference type="GO" id="GO:0008959">
    <property type="term" value="F:phosphate acetyltransferase activity"/>
    <property type="evidence" value="ECO:0007669"/>
    <property type="project" value="UniProtKB-EC"/>
</dbReference>
<keyword evidence="2 5" id="KW-0808">Transferase</keyword>
<evidence type="ECO:0000259" key="4">
    <source>
        <dbReference type="Pfam" id="PF01515"/>
    </source>
</evidence>
<dbReference type="KEGG" id="jda:BW727_101904"/>
<evidence type="ECO:0000256" key="1">
    <source>
        <dbReference type="ARBA" id="ARBA00005656"/>
    </source>
</evidence>
<protein>
    <submittedName>
        <fullName evidence="5">Phosphate acetyltransferase</fullName>
        <ecNumber evidence="5">2.3.1.8</ecNumber>
    </submittedName>
</protein>
<dbReference type="InterPro" id="IPR050500">
    <property type="entry name" value="Phos_Acetyltrans/Butyryltrans"/>
</dbReference>
<dbReference type="AlphaFoldDB" id="A0A1S6IRQ7"/>
<dbReference type="OrthoDB" id="9774179at2"/>
<feature type="domain" description="Phosphate acetyl/butaryl transferase" evidence="4">
    <location>
        <begin position="55"/>
        <end position="264"/>
    </location>
</feature>
<keyword evidence="6" id="KW-1185">Reference proteome</keyword>
<dbReference type="PANTHER" id="PTHR43356:SF2">
    <property type="entry name" value="PHOSPHATE ACETYLTRANSFERASE"/>
    <property type="match status" value="1"/>
</dbReference>
<organism evidence="5 6">
    <name type="scientific">Jeotgalibaca dankookensis</name>
    <dbReference type="NCBI Taxonomy" id="708126"/>
    <lineage>
        <taxon>Bacteria</taxon>
        <taxon>Bacillati</taxon>
        <taxon>Bacillota</taxon>
        <taxon>Bacilli</taxon>
        <taxon>Lactobacillales</taxon>
        <taxon>Carnobacteriaceae</taxon>
        <taxon>Jeotgalibaca</taxon>
    </lineage>
</organism>
<reference evidence="5 6" key="1">
    <citation type="journal article" date="2014" name="Int. J. Syst. Evol. Microbiol.">
        <title>Jeotgalibaca dankookensis gen. nov., sp. nov., a member of the family Carnobacteriaceae, isolated from seujeot (Korean traditional food).</title>
        <authorList>
            <person name="Lee D.G."/>
            <person name="Trujillo M.E."/>
            <person name="Kang H."/>
            <person name="Ahn T.Y."/>
        </authorList>
    </citation>
    <scope>NUCLEOTIDE SEQUENCE [LARGE SCALE GENOMIC DNA]</scope>
    <source>
        <strain evidence="5 6">EX-07</strain>
    </source>
</reference>
<dbReference type="RefSeq" id="WP_062467770.1">
    <property type="nucleotide sequence ID" value="NZ_BBYN01000002.1"/>
</dbReference>
<sequence>MITIAVANGSRSEMLEFVTRAHEKYSNEIKFIVFDTKQNIDSNNLWTYIQCETEKEMIHEAVKSVASNQAQILVKGIVSTHVLLKEVLREEHDLKKQGVLSHAALINLPQLNRPLLLADAGMNIEPSKEVLTGIIDNTVEVAFKIGLENPKVALLSAAENYNPKMPSSVMAKEVTDYYSNNKTAIIHGPISFDLALSKEAVAHKGFSGPIEGDADVIIVPNIDVGNALYKALVLFGGAITGGTIVGTKVPIVLTSRSDAIESKLYSLEFAIKQIKK</sequence>
<name>A0A1S6IRQ7_9LACT</name>
<dbReference type="InterPro" id="IPR012147">
    <property type="entry name" value="P_Ac_Bu_trans"/>
</dbReference>
<evidence type="ECO:0000256" key="2">
    <source>
        <dbReference type="ARBA" id="ARBA00022679"/>
    </source>
</evidence>
<dbReference type="EMBL" id="CP019728">
    <property type="protein sequence ID" value="AQS54228.1"/>
    <property type="molecule type" value="Genomic_DNA"/>
</dbReference>
<dbReference type="Pfam" id="PF01515">
    <property type="entry name" value="PTA_PTB"/>
    <property type="match status" value="1"/>
</dbReference>
<dbReference type="PANTHER" id="PTHR43356">
    <property type="entry name" value="PHOSPHATE ACETYLTRANSFERASE"/>
    <property type="match status" value="1"/>
</dbReference>
<gene>
    <name evidence="5" type="primary">pta_2</name>
    <name evidence="5" type="ORF">BW727_101904</name>
</gene>
<evidence type="ECO:0000256" key="3">
    <source>
        <dbReference type="ARBA" id="ARBA00023315"/>
    </source>
</evidence>
<dbReference type="InterPro" id="IPR002505">
    <property type="entry name" value="PTA_PTB"/>
</dbReference>